<keyword evidence="4" id="KW-1185">Reference proteome</keyword>
<evidence type="ECO:0000313" key="4">
    <source>
        <dbReference type="Proteomes" id="UP001139485"/>
    </source>
</evidence>
<dbReference type="EMBL" id="JAMOIL010000023">
    <property type="protein sequence ID" value="MCM0621863.1"/>
    <property type="molecule type" value="Genomic_DNA"/>
</dbReference>
<evidence type="ECO:0000313" key="3">
    <source>
        <dbReference type="EMBL" id="MCM0621863.1"/>
    </source>
</evidence>
<reference evidence="3" key="1">
    <citation type="submission" date="2022-05" db="EMBL/GenBank/DDBJ databases">
        <authorList>
            <person name="Tuo L."/>
        </authorList>
    </citation>
    <scope>NUCLEOTIDE SEQUENCE</scope>
    <source>
        <strain evidence="3">BSK12Z-4</strain>
    </source>
</reference>
<dbReference type="Proteomes" id="UP001139485">
    <property type="component" value="Unassembled WGS sequence"/>
</dbReference>
<comment type="caution">
    <text evidence="3">The sequence shown here is derived from an EMBL/GenBank/DDBJ whole genome shotgun (WGS) entry which is preliminary data.</text>
</comment>
<sequence>MSRRVGLLVALLACLLVPSRASADPTPGDNAFNVAQSEYQEDSQTITGQTANAGLTVVDSYLDPQCVRGEGNSNDALYGCGEQQTCGADNDGLLFNVLLDYGDGFQVAGQWCDDGTEAAPVPAQTITTAMVRRAFERVDLPRGELVIQPPDGETLVNIDTLVHTEAEPFTETVTLLGRTIDLDITPAQFTWTFGDGTSLTTDDPGRAYDPGLPMTAYVSHQYETAQQADLAVTTTWTARWRLDGGTWQDVDGTVESTSPAQRIQVRTATPRLTATGVTYTRD</sequence>
<evidence type="ECO:0000256" key="1">
    <source>
        <dbReference type="SAM" id="SignalP"/>
    </source>
</evidence>
<proteinExistence type="predicted"/>
<feature type="signal peptide" evidence="1">
    <location>
        <begin position="1"/>
        <end position="23"/>
    </location>
</feature>
<organism evidence="3 4">
    <name type="scientific">Nocardioides bruguierae</name>
    <dbReference type="NCBI Taxonomy" id="2945102"/>
    <lineage>
        <taxon>Bacteria</taxon>
        <taxon>Bacillati</taxon>
        <taxon>Actinomycetota</taxon>
        <taxon>Actinomycetes</taxon>
        <taxon>Propionibacteriales</taxon>
        <taxon>Nocardioidaceae</taxon>
        <taxon>Nocardioides</taxon>
    </lineage>
</organism>
<accession>A0A9X2IGB9</accession>
<keyword evidence="1" id="KW-0732">Signal</keyword>
<gene>
    <name evidence="3" type="ORF">M8330_16350</name>
</gene>
<dbReference type="InterPro" id="IPR000601">
    <property type="entry name" value="PKD_dom"/>
</dbReference>
<protein>
    <recommendedName>
        <fullName evidence="2">PKD domain-containing protein</fullName>
    </recommendedName>
</protein>
<name>A0A9X2IGB9_9ACTN</name>
<dbReference type="AlphaFoldDB" id="A0A9X2IGB9"/>
<dbReference type="PROSITE" id="PS50093">
    <property type="entry name" value="PKD"/>
    <property type="match status" value="1"/>
</dbReference>
<feature type="domain" description="PKD" evidence="2">
    <location>
        <begin position="185"/>
        <end position="235"/>
    </location>
</feature>
<feature type="chain" id="PRO_5040777977" description="PKD domain-containing protein" evidence="1">
    <location>
        <begin position="24"/>
        <end position="282"/>
    </location>
</feature>
<dbReference type="RefSeq" id="WP_250828189.1">
    <property type="nucleotide sequence ID" value="NZ_JAMOIL010000023.1"/>
</dbReference>
<evidence type="ECO:0000259" key="2">
    <source>
        <dbReference type="PROSITE" id="PS50093"/>
    </source>
</evidence>